<evidence type="ECO:0008006" key="3">
    <source>
        <dbReference type="Google" id="ProtNLM"/>
    </source>
</evidence>
<comment type="caution">
    <text evidence="1">The sequence shown here is derived from an EMBL/GenBank/DDBJ whole genome shotgun (WGS) entry which is preliminary data.</text>
</comment>
<protein>
    <recommendedName>
        <fullName evidence="3">SIR2-like domain-containing protein</fullName>
    </recommendedName>
</protein>
<evidence type="ECO:0000313" key="2">
    <source>
        <dbReference type="Proteomes" id="UP000619761"/>
    </source>
</evidence>
<sequence length="345" mass="39227">MKTVYVIGAGASYEANLPTGDMLKGEIATLLNMKFNHHEQTSGDYEIQQSLRLHTEEDRTFNSLNEYLRECRHISENMPLAISIDNFIDSQRENDKLALCGKLAITKSILKAEKGSKLFFDRNNGQRTLNFSSLEKTWYLLFFRTITENCSVEDLLLRFQNITLIIFNYDRCVEHFLLQALTSYYRLSQDAAASIISNLTIIHPYGTVGALSWLNPKRSVAIEFGGELHVSQLVAYANGIRTFTEGAHSESMEILEANMKNAERLVFLGFAFHRLNMNLLRGSSNGYDSENAIKCIATAFEMSKSDRDSIAESIQYLYNCPVYVHIENSTCNKIFKDYSRSLGFS</sequence>
<dbReference type="RefSeq" id="WP_189419759.1">
    <property type="nucleotide sequence ID" value="NZ_BMYZ01000003.1"/>
</dbReference>
<accession>A0ABQ3B830</accession>
<keyword evidence="2" id="KW-1185">Reference proteome</keyword>
<dbReference type="EMBL" id="BMYZ01000003">
    <property type="protein sequence ID" value="GGY81846.1"/>
    <property type="molecule type" value="Genomic_DNA"/>
</dbReference>
<reference evidence="2" key="1">
    <citation type="journal article" date="2019" name="Int. J. Syst. Evol. Microbiol.">
        <title>The Global Catalogue of Microorganisms (GCM) 10K type strain sequencing project: providing services to taxonomists for standard genome sequencing and annotation.</title>
        <authorList>
            <consortium name="The Broad Institute Genomics Platform"/>
            <consortium name="The Broad Institute Genome Sequencing Center for Infectious Disease"/>
            <person name="Wu L."/>
            <person name="Ma J."/>
        </authorList>
    </citation>
    <scope>NUCLEOTIDE SEQUENCE [LARGE SCALE GENOMIC DNA]</scope>
    <source>
        <strain evidence="2">KCTC 32239</strain>
    </source>
</reference>
<dbReference type="Proteomes" id="UP000619761">
    <property type="component" value="Unassembled WGS sequence"/>
</dbReference>
<gene>
    <name evidence="1" type="ORF">GCM10011613_28180</name>
</gene>
<organism evidence="1 2">
    <name type="scientific">Cellvibrio zantedeschiae</name>
    <dbReference type="NCBI Taxonomy" id="1237077"/>
    <lineage>
        <taxon>Bacteria</taxon>
        <taxon>Pseudomonadati</taxon>
        <taxon>Pseudomonadota</taxon>
        <taxon>Gammaproteobacteria</taxon>
        <taxon>Cellvibrionales</taxon>
        <taxon>Cellvibrionaceae</taxon>
        <taxon>Cellvibrio</taxon>
    </lineage>
</organism>
<evidence type="ECO:0000313" key="1">
    <source>
        <dbReference type="EMBL" id="GGY81846.1"/>
    </source>
</evidence>
<name>A0ABQ3B830_9GAMM</name>
<proteinExistence type="predicted"/>